<dbReference type="InterPro" id="IPR014743">
    <property type="entry name" value="Cl-channel_core"/>
</dbReference>
<feature type="transmembrane region" description="Helical" evidence="6">
    <location>
        <begin position="192"/>
        <end position="215"/>
    </location>
</feature>
<evidence type="ECO:0000256" key="3">
    <source>
        <dbReference type="ARBA" id="ARBA00022989"/>
    </source>
</evidence>
<dbReference type="SUPFAM" id="SSF81340">
    <property type="entry name" value="Clc chloride channel"/>
    <property type="match status" value="1"/>
</dbReference>
<proteinExistence type="predicted"/>
<reference evidence="8" key="1">
    <citation type="journal article" date="2019" name="Int. J. Syst. Evol. Microbiol.">
        <title>The Global Catalogue of Microorganisms (GCM) 10K type strain sequencing project: providing services to taxonomists for standard genome sequencing and annotation.</title>
        <authorList>
            <consortium name="The Broad Institute Genomics Platform"/>
            <consortium name="The Broad Institute Genome Sequencing Center for Infectious Disease"/>
            <person name="Wu L."/>
            <person name="Ma J."/>
        </authorList>
    </citation>
    <scope>NUCLEOTIDE SEQUENCE [LARGE SCALE GENOMIC DNA]</scope>
    <source>
        <strain evidence="8">JCM 18055</strain>
    </source>
</reference>
<feature type="transmembrane region" description="Helical" evidence="6">
    <location>
        <begin position="361"/>
        <end position="378"/>
    </location>
</feature>
<gene>
    <name evidence="7" type="ORF">GCM10023215_46510</name>
</gene>
<dbReference type="InterPro" id="IPR001807">
    <property type="entry name" value="ClC"/>
</dbReference>
<feature type="transmembrane region" description="Helical" evidence="6">
    <location>
        <begin position="254"/>
        <end position="274"/>
    </location>
</feature>
<feature type="transmembrane region" description="Helical" evidence="6">
    <location>
        <begin position="168"/>
        <end position="186"/>
    </location>
</feature>
<keyword evidence="2 6" id="KW-0812">Transmembrane</keyword>
<evidence type="ECO:0000256" key="5">
    <source>
        <dbReference type="SAM" id="MobiDB-lite"/>
    </source>
</evidence>
<evidence type="ECO:0000256" key="6">
    <source>
        <dbReference type="SAM" id="Phobius"/>
    </source>
</evidence>
<organism evidence="7 8">
    <name type="scientific">Pseudonocardia yuanmonensis</name>
    <dbReference type="NCBI Taxonomy" id="1095914"/>
    <lineage>
        <taxon>Bacteria</taxon>
        <taxon>Bacillati</taxon>
        <taxon>Actinomycetota</taxon>
        <taxon>Actinomycetes</taxon>
        <taxon>Pseudonocardiales</taxon>
        <taxon>Pseudonocardiaceae</taxon>
        <taxon>Pseudonocardia</taxon>
    </lineage>
</organism>
<dbReference type="PRINTS" id="PR00762">
    <property type="entry name" value="CLCHANNEL"/>
</dbReference>
<comment type="subcellular location">
    <subcellularLocation>
        <location evidence="1">Membrane</location>
        <topology evidence="1">Multi-pass membrane protein</topology>
    </subcellularLocation>
</comment>
<dbReference type="InterPro" id="IPR050368">
    <property type="entry name" value="ClC-type_chloride_channel"/>
</dbReference>
<keyword evidence="3 6" id="KW-1133">Transmembrane helix</keyword>
<evidence type="ECO:0000313" key="7">
    <source>
        <dbReference type="EMBL" id="GAA4702114.1"/>
    </source>
</evidence>
<sequence>MAQADEAARTATTTGAAASPSPEAVLRSPGYTRLLLLAAIVGAPISAAAYFFLQLVAGLQDWTYTDLPRALGFAAAPVWWPFPVLAVAGLGVAAVIRYLPGQGGHSPADGFRTGHVPVPQDLPGILLAALLGLGLGVVLGPEAPLIALGGGLGVLALYAARRGADGRTAAVLAATGSFAAISALLGSPILGAFLLMEASLAAGAALGVVLLPGLLAAGIGSLIFLGLDALTGLGTASLTLPGLPPFGRTSVAQFGWAVVAGLLAALVGMLIRRLTAVVRRHAEPRILVAGPVIGVVVAGLAVLAAVLSGHDVSFVLFSGQEALGPLLLDSTGWTVPALMVVLVAKAVAYALCLAAFRGGPIFPALFIGAAGGVLLSHLPGLPLVAGAAIGIGAMAVVMLRLPLTSVLLATLLLGADGLAVMPLVIVAVVVAHVTAARLAPAPPAV</sequence>
<feature type="transmembrane region" description="Helical" evidence="6">
    <location>
        <begin position="145"/>
        <end position="161"/>
    </location>
</feature>
<keyword evidence="4 6" id="KW-0472">Membrane</keyword>
<feature type="transmembrane region" description="Helical" evidence="6">
    <location>
        <begin position="79"/>
        <end position="100"/>
    </location>
</feature>
<accession>A0ABP8X748</accession>
<feature type="region of interest" description="Disordered" evidence="5">
    <location>
        <begin position="1"/>
        <end position="24"/>
    </location>
</feature>
<feature type="transmembrane region" description="Helical" evidence="6">
    <location>
        <begin position="34"/>
        <end position="59"/>
    </location>
</feature>
<dbReference type="Proteomes" id="UP001500325">
    <property type="component" value="Unassembled WGS sequence"/>
</dbReference>
<dbReference type="Pfam" id="PF00654">
    <property type="entry name" value="Voltage_CLC"/>
    <property type="match status" value="1"/>
</dbReference>
<name>A0ABP8X748_9PSEU</name>
<dbReference type="RefSeq" id="WP_345382849.1">
    <property type="nucleotide sequence ID" value="NZ_BAABIC010000017.1"/>
</dbReference>
<feature type="compositionally biased region" description="Low complexity" evidence="5">
    <location>
        <begin position="1"/>
        <end position="18"/>
    </location>
</feature>
<comment type="caution">
    <text evidence="7">The sequence shown here is derived from an EMBL/GenBank/DDBJ whole genome shotgun (WGS) entry which is preliminary data.</text>
</comment>
<feature type="transmembrane region" description="Helical" evidence="6">
    <location>
        <begin position="384"/>
        <end position="413"/>
    </location>
</feature>
<feature type="transmembrane region" description="Helical" evidence="6">
    <location>
        <begin position="420"/>
        <end position="439"/>
    </location>
</feature>
<feature type="transmembrane region" description="Helical" evidence="6">
    <location>
        <begin position="286"/>
        <end position="307"/>
    </location>
</feature>
<feature type="transmembrane region" description="Helical" evidence="6">
    <location>
        <begin position="333"/>
        <end position="354"/>
    </location>
</feature>
<keyword evidence="8" id="KW-1185">Reference proteome</keyword>
<evidence type="ECO:0000313" key="8">
    <source>
        <dbReference type="Proteomes" id="UP001500325"/>
    </source>
</evidence>
<evidence type="ECO:0000256" key="1">
    <source>
        <dbReference type="ARBA" id="ARBA00004141"/>
    </source>
</evidence>
<protein>
    <submittedName>
        <fullName evidence="7">Chloride channel protein</fullName>
    </submittedName>
</protein>
<dbReference type="Gene3D" id="1.10.3080.10">
    <property type="entry name" value="Clc chloride channel"/>
    <property type="match status" value="1"/>
</dbReference>
<dbReference type="EMBL" id="BAABIC010000017">
    <property type="protein sequence ID" value="GAA4702114.1"/>
    <property type="molecule type" value="Genomic_DNA"/>
</dbReference>
<evidence type="ECO:0000256" key="4">
    <source>
        <dbReference type="ARBA" id="ARBA00023136"/>
    </source>
</evidence>
<dbReference type="PANTHER" id="PTHR43427">
    <property type="entry name" value="CHLORIDE CHANNEL PROTEIN CLC-E"/>
    <property type="match status" value="1"/>
</dbReference>
<evidence type="ECO:0000256" key="2">
    <source>
        <dbReference type="ARBA" id="ARBA00022692"/>
    </source>
</evidence>